<reference evidence="2" key="2">
    <citation type="submission" date="2021-04" db="EMBL/GenBank/DDBJ databases">
        <authorList>
            <person name="Gilroy R."/>
        </authorList>
    </citation>
    <scope>NUCLEOTIDE SEQUENCE</scope>
    <source>
        <strain evidence="2">CHK199-9574</strain>
    </source>
</reference>
<organism evidence="2 3">
    <name type="scientific">Candidatus Borkfalkia excrementavium</name>
    <dbReference type="NCBI Taxonomy" id="2838505"/>
    <lineage>
        <taxon>Bacteria</taxon>
        <taxon>Bacillati</taxon>
        <taxon>Bacillota</taxon>
        <taxon>Clostridia</taxon>
        <taxon>Christensenellales</taxon>
        <taxon>Christensenellaceae</taxon>
        <taxon>Candidatus Borkfalkia</taxon>
    </lineage>
</organism>
<feature type="signal peptide" evidence="1">
    <location>
        <begin position="1"/>
        <end position="26"/>
    </location>
</feature>
<dbReference type="Pfam" id="PF13306">
    <property type="entry name" value="LRR_5"/>
    <property type="match status" value="2"/>
</dbReference>
<dbReference type="Gene3D" id="3.80.10.10">
    <property type="entry name" value="Ribonuclease Inhibitor"/>
    <property type="match status" value="3"/>
</dbReference>
<protein>
    <submittedName>
        <fullName evidence="2">Leucine-rich repeat domain-containing protein</fullName>
    </submittedName>
</protein>
<dbReference type="Proteomes" id="UP000824135">
    <property type="component" value="Unassembled WGS sequence"/>
</dbReference>
<keyword evidence="1" id="KW-0732">Signal</keyword>
<gene>
    <name evidence="2" type="ORF">H9728_00735</name>
</gene>
<dbReference type="EMBL" id="DXCO01000005">
    <property type="protein sequence ID" value="HIY77548.1"/>
    <property type="molecule type" value="Genomic_DNA"/>
</dbReference>
<evidence type="ECO:0000256" key="1">
    <source>
        <dbReference type="SAM" id="SignalP"/>
    </source>
</evidence>
<accession>A0A9D2CE88</accession>
<name>A0A9D2CE88_9FIRM</name>
<dbReference type="SUPFAM" id="SSF52058">
    <property type="entry name" value="L domain-like"/>
    <property type="match status" value="2"/>
</dbReference>
<sequence>MRQKKRIGLRVFAVCLSMLVVLSFLVACDEENGAATPQHSHEWSGWTVAQQPTCTENGKRERSCACGAKDEESIPKTGHLFSEAWSYSATEHWHMAVCGHDDVTDARGVHALKDGECSVCGYIRGENPSDPDIPDGATVGLEYRAVPGKQEYMVTGIGTALGTQIVIPESFKKIPVTQIAEGAFYEEAGIEEVVLPEGLTSIGNQAFSGCPDLQTVNLPEGIVSVGNRAFAGCSALGEIFVQKAEYGSYVFIGCESLKKAELAAGMMKVPEGMFTSCSALEEVILPDSIVSVEGDAFFNCTALVSVDLPENLETFGGCAFYGCSALQSVSVPAKVGTLPSQLFQNCEGLKEVSLPAGLTVIMDSVFSGCSALGEIAIPAGVSSVGGSAFKDCTSLATVSLPAGLEKIERFAFSGCSSLSEISLPDSLTSIGDSAFEFCTALEAIEIPAGVQEIGEIGTGAATEVMGGVFAGCNALASITVEQGNERYYAEGNCLIDREHKLLIAGCKNSVIPEEGVTAIGNGAFRWHFGLTEIKIPDSVIEIGMYAFEACTGLTRVDLGEGVERIGAFAFYSCTSLDRIVIPESVTDIYLNAFSYCSALTEVFACIEHDYYDWAKAFVNWAPPNVSPHIYWLGEWEYDAQGVPVPLAP</sequence>
<feature type="chain" id="PRO_5038474933" evidence="1">
    <location>
        <begin position="27"/>
        <end position="648"/>
    </location>
</feature>
<dbReference type="AlphaFoldDB" id="A0A9D2CE88"/>
<dbReference type="InterPro" id="IPR032675">
    <property type="entry name" value="LRR_dom_sf"/>
</dbReference>
<dbReference type="PANTHER" id="PTHR45661:SF3">
    <property type="entry name" value="IG-LIKE DOMAIN-CONTAINING PROTEIN"/>
    <property type="match status" value="1"/>
</dbReference>
<proteinExistence type="predicted"/>
<dbReference type="InterPro" id="IPR026906">
    <property type="entry name" value="LRR_5"/>
</dbReference>
<comment type="caution">
    <text evidence="2">The sequence shown here is derived from an EMBL/GenBank/DDBJ whole genome shotgun (WGS) entry which is preliminary data.</text>
</comment>
<evidence type="ECO:0000313" key="2">
    <source>
        <dbReference type="EMBL" id="HIY77548.1"/>
    </source>
</evidence>
<dbReference type="PANTHER" id="PTHR45661">
    <property type="entry name" value="SURFACE ANTIGEN"/>
    <property type="match status" value="1"/>
</dbReference>
<dbReference type="PROSITE" id="PS51257">
    <property type="entry name" value="PROKAR_LIPOPROTEIN"/>
    <property type="match status" value="1"/>
</dbReference>
<dbReference type="InterPro" id="IPR053139">
    <property type="entry name" value="Surface_bspA-like"/>
</dbReference>
<reference evidence="2" key="1">
    <citation type="journal article" date="2021" name="PeerJ">
        <title>Extensive microbial diversity within the chicken gut microbiome revealed by metagenomics and culture.</title>
        <authorList>
            <person name="Gilroy R."/>
            <person name="Ravi A."/>
            <person name="Getino M."/>
            <person name="Pursley I."/>
            <person name="Horton D.L."/>
            <person name="Alikhan N.F."/>
            <person name="Baker D."/>
            <person name="Gharbi K."/>
            <person name="Hall N."/>
            <person name="Watson M."/>
            <person name="Adriaenssens E.M."/>
            <person name="Foster-Nyarko E."/>
            <person name="Jarju S."/>
            <person name="Secka A."/>
            <person name="Antonio M."/>
            <person name="Oren A."/>
            <person name="Chaudhuri R.R."/>
            <person name="La Ragione R."/>
            <person name="Hildebrand F."/>
            <person name="Pallen M.J."/>
        </authorList>
    </citation>
    <scope>NUCLEOTIDE SEQUENCE</scope>
    <source>
        <strain evidence="2">CHK199-9574</strain>
    </source>
</reference>
<evidence type="ECO:0000313" key="3">
    <source>
        <dbReference type="Proteomes" id="UP000824135"/>
    </source>
</evidence>